<reference evidence="3" key="1">
    <citation type="submission" date="2016-10" db="EMBL/GenBank/DDBJ databases">
        <title>Frankia sp. NRRL B-16386 Genome sequencing.</title>
        <authorList>
            <person name="Ghodhbane-Gtari F."/>
            <person name="Swanson E."/>
            <person name="Gueddou A."/>
            <person name="Hezbri K."/>
            <person name="Ktari K."/>
            <person name="Nouioui I."/>
            <person name="Morris K."/>
            <person name="Simpson S."/>
            <person name="Abebe-Akele F."/>
            <person name="Thomas K."/>
            <person name="Gtari M."/>
            <person name="Tisa L.S."/>
        </authorList>
    </citation>
    <scope>NUCLEOTIDE SEQUENCE [LARGE SCALE GENOMIC DNA]</scope>
    <source>
        <strain evidence="3">NRRL B-16386</strain>
    </source>
</reference>
<evidence type="ECO:0000259" key="1">
    <source>
        <dbReference type="PROSITE" id="PS51819"/>
    </source>
</evidence>
<dbReference type="InterPro" id="IPR029068">
    <property type="entry name" value="Glyas_Bleomycin-R_OHBP_Dase"/>
</dbReference>
<dbReference type="PROSITE" id="PS51819">
    <property type="entry name" value="VOC"/>
    <property type="match status" value="1"/>
</dbReference>
<dbReference type="InterPro" id="IPR004360">
    <property type="entry name" value="Glyas_Fos-R_dOase_dom"/>
</dbReference>
<dbReference type="InterPro" id="IPR037523">
    <property type="entry name" value="VOC_core"/>
</dbReference>
<dbReference type="EMBL" id="MOMC01000027">
    <property type="protein sequence ID" value="ONH30398.1"/>
    <property type="molecule type" value="Genomic_DNA"/>
</dbReference>
<accession>A0A1V2IB14</accession>
<evidence type="ECO:0000313" key="2">
    <source>
        <dbReference type="EMBL" id="ONH30398.1"/>
    </source>
</evidence>
<gene>
    <name evidence="2" type="ORF">BL253_14360</name>
</gene>
<dbReference type="CDD" id="cd06587">
    <property type="entry name" value="VOC"/>
    <property type="match status" value="1"/>
</dbReference>
<feature type="domain" description="VOC" evidence="1">
    <location>
        <begin position="29"/>
        <end position="149"/>
    </location>
</feature>
<dbReference type="Proteomes" id="UP000188929">
    <property type="component" value="Unassembled WGS sequence"/>
</dbReference>
<dbReference type="Pfam" id="PF00903">
    <property type="entry name" value="Glyoxalase"/>
    <property type="match status" value="1"/>
</dbReference>
<evidence type="ECO:0000313" key="3">
    <source>
        <dbReference type="Proteomes" id="UP000188929"/>
    </source>
</evidence>
<sequence>MSTLAAARAALRDRYLVPPEQRPASSARGVHHMALISRDVETTIRFYQDLLGFPLTELIENRDYPGSSHFFFDIGNGNLLAFFDFPGLDLGPYAEVLGGLHHVAISVAPDRWERLVAKLAEAGVEHVIHSKVSVYFSDPDGARLELIADPLGAMYGTKVL</sequence>
<dbReference type="STRING" id="1834516.BL253_14360"/>
<dbReference type="AlphaFoldDB" id="A0A1V2IB14"/>
<dbReference type="InterPro" id="IPR050383">
    <property type="entry name" value="GlyoxalaseI/FosfomycinResist"/>
</dbReference>
<dbReference type="SUPFAM" id="SSF54593">
    <property type="entry name" value="Glyoxalase/Bleomycin resistance protein/Dihydroxybiphenyl dioxygenase"/>
    <property type="match status" value="1"/>
</dbReference>
<organism evidence="2 3">
    <name type="scientific">Pseudofrankia asymbiotica</name>
    <dbReference type="NCBI Taxonomy" id="1834516"/>
    <lineage>
        <taxon>Bacteria</taxon>
        <taxon>Bacillati</taxon>
        <taxon>Actinomycetota</taxon>
        <taxon>Actinomycetes</taxon>
        <taxon>Frankiales</taxon>
        <taxon>Frankiaceae</taxon>
        <taxon>Pseudofrankia</taxon>
    </lineage>
</organism>
<dbReference type="PANTHER" id="PTHR21366:SF31">
    <property type="entry name" value="METALLOTHIOL TRANSFERASE FOSB"/>
    <property type="match status" value="1"/>
</dbReference>
<dbReference type="PANTHER" id="PTHR21366">
    <property type="entry name" value="GLYOXALASE FAMILY PROTEIN"/>
    <property type="match status" value="1"/>
</dbReference>
<name>A0A1V2IB14_9ACTN</name>
<proteinExistence type="predicted"/>
<comment type="caution">
    <text evidence="2">The sequence shown here is derived from an EMBL/GenBank/DDBJ whole genome shotgun (WGS) entry which is preliminary data.</text>
</comment>
<protein>
    <submittedName>
        <fullName evidence="2">Glyoxalase</fullName>
    </submittedName>
</protein>
<keyword evidence="3" id="KW-1185">Reference proteome</keyword>
<dbReference type="Gene3D" id="3.10.180.10">
    <property type="entry name" value="2,3-Dihydroxybiphenyl 1,2-Dioxygenase, domain 1"/>
    <property type="match status" value="1"/>
</dbReference>